<dbReference type="Proteomes" id="UP001055439">
    <property type="component" value="Chromosome 6"/>
</dbReference>
<reference evidence="1" key="1">
    <citation type="submission" date="2022-05" db="EMBL/GenBank/DDBJ databases">
        <title>The Musa troglodytarum L. genome provides insights into the mechanism of non-climacteric behaviour and enrichment of carotenoids.</title>
        <authorList>
            <person name="Wang J."/>
        </authorList>
    </citation>
    <scope>NUCLEOTIDE SEQUENCE</scope>
    <source>
        <tissue evidence="1">Leaf</tissue>
    </source>
</reference>
<protein>
    <submittedName>
        <fullName evidence="1">Uncharacterized protein</fullName>
    </submittedName>
</protein>
<gene>
    <name evidence="1" type="ORF">MUK42_23151</name>
</gene>
<evidence type="ECO:0000313" key="2">
    <source>
        <dbReference type="Proteomes" id="UP001055439"/>
    </source>
</evidence>
<keyword evidence="2" id="KW-1185">Reference proteome</keyword>
<organism evidence="1 2">
    <name type="scientific">Musa troglodytarum</name>
    <name type="common">fe'i banana</name>
    <dbReference type="NCBI Taxonomy" id="320322"/>
    <lineage>
        <taxon>Eukaryota</taxon>
        <taxon>Viridiplantae</taxon>
        <taxon>Streptophyta</taxon>
        <taxon>Embryophyta</taxon>
        <taxon>Tracheophyta</taxon>
        <taxon>Spermatophyta</taxon>
        <taxon>Magnoliopsida</taxon>
        <taxon>Liliopsida</taxon>
        <taxon>Zingiberales</taxon>
        <taxon>Musaceae</taxon>
        <taxon>Musa</taxon>
    </lineage>
</organism>
<dbReference type="EMBL" id="CP097508">
    <property type="protein sequence ID" value="URE09941.1"/>
    <property type="molecule type" value="Genomic_DNA"/>
</dbReference>
<dbReference type="AlphaFoldDB" id="A0A9E7G7V8"/>
<evidence type="ECO:0000313" key="1">
    <source>
        <dbReference type="EMBL" id="URE09941.1"/>
    </source>
</evidence>
<accession>A0A9E7G7V8</accession>
<name>A0A9E7G7V8_9LILI</name>
<proteinExistence type="predicted"/>
<sequence>MAFFAIVRPDQPDDRLGSIGGIVRFDSSLPTSPTVWATAAANAAGRGTSFAPVSQAATSRYSPVLFSPLFSSPPLSSLAFHVLFTLSLSCCIPVSPFFSAPRSPLFSFTLSVSPVSSKSNFNFMNRVSWDFR</sequence>